<reference evidence="2 3" key="1">
    <citation type="submission" date="2018-08" db="EMBL/GenBank/DDBJ databases">
        <title>Aphanomyces genome sequencing and annotation.</title>
        <authorList>
            <person name="Minardi D."/>
            <person name="Oidtmann B."/>
            <person name="Van Der Giezen M."/>
            <person name="Studholme D.J."/>
        </authorList>
    </citation>
    <scope>NUCLEOTIDE SEQUENCE [LARGE SCALE GENOMIC DNA]</scope>
    <source>
        <strain evidence="2 3">Si</strain>
    </source>
</reference>
<proteinExistence type="predicted"/>
<evidence type="ECO:0000313" key="3">
    <source>
        <dbReference type="Proteomes" id="UP000283543"/>
    </source>
</evidence>
<protein>
    <submittedName>
        <fullName evidence="2">Uncharacterized protein</fullName>
    </submittedName>
</protein>
<evidence type="ECO:0000313" key="2">
    <source>
        <dbReference type="EMBL" id="RHY54799.1"/>
    </source>
</evidence>
<dbReference type="VEuPathDB" id="FungiDB:H257_14530"/>
<organism evidence="2 3">
    <name type="scientific">Aphanomyces astaci</name>
    <name type="common">Crayfish plague agent</name>
    <dbReference type="NCBI Taxonomy" id="112090"/>
    <lineage>
        <taxon>Eukaryota</taxon>
        <taxon>Sar</taxon>
        <taxon>Stramenopiles</taxon>
        <taxon>Oomycota</taxon>
        <taxon>Saprolegniomycetes</taxon>
        <taxon>Saprolegniales</taxon>
        <taxon>Verrucalvaceae</taxon>
        <taxon>Aphanomyces</taxon>
    </lineage>
</organism>
<feature type="region of interest" description="Disordered" evidence="1">
    <location>
        <begin position="1"/>
        <end position="72"/>
    </location>
</feature>
<name>A0A418BVS2_APHAT</name>
<feature type="compositionally biased region" description="Polar residues" evidence="1">
    <location>
        <begin position="53"/>
        <end position="72"/>
    </location>
</feature>
<evidence type="ECO:0000256" key="1">
    <source>
        <dbReference type="SAM" id="MobiDB-lite"/>
    </source>
</evidence>
<gene>
    <name evidence="2" type="ORF">DYB34_011394</name>
</gene>
<feature type="compositionally biased region" description="Polar residues" evidence="1">
    <location>
        <begin position="28"/>
        <end position="46"/>
    </location>
</feature>
<dbReference type="EMBL" id="QUTB01005540">
    <property type="protein sequence ID" value="RHY54799.1"/>
    <property type="molecule type" value="Genomic_DNA"/>
</dbReference>
<sequence>MSALPKFTCPTASHPAVKLSGRTDAKTTRNSTRQQHSHQLPTTQPLAQPATKAWTTTPNSNPSISYQRQLQTAQLEQENVSLLPPQNHKRKVTGGQLAYADLVEQERLIQNRRMAAKHASKLKTRKQHQEV</sequence>
<dbReference type="Proteomes" id="UP000283543">
    <property type="component" value="Unassembled WGS sequence"/>
</dbReference>
<comment type="caution">
    <text evidence="2">The sequence shown here is derived from an EMBL/GenBank/DDBJ whole genome shotgun (WGS) entry which is preliminary data.</text>
</comment>
<dbReference type="AlphaFoldDB" id="A0A418BVS2"/>
<accession>A0A418BVS2</accession>